<feature type="domain" description="C3H1-type" evidence="3">
    <location>
        <begin position="432"/>
        <end position="456"/>
    </location>
</feature>
<comment type="caution">
    <text evidence="4">The sequence shown here is derived from an EMBL/GenBank/DDBJ whole genome shotgun (WGS) entry which is preliminary data.</text>
</comment>
<sequence>MSEGAPLPNRPAHVQQQLPSPTGRVGGVSHGTMRLSSAAAPFVPQDALLAKAEKYYSHQGPKATGPVVPDDGGGVTAAVLGAAKGAGRTSLPLQASSAGVDQRREMQKRGPAARSRRPSPVFANLAATAAEAAQAPERARERARSDFQEGARLQGPASDDRPRGQRLGPAAAPGPRLLPDSPRYPFPPLQMPSRTPSPSGKYGYMARVQEALFLGGAGDGDEAERMAQAEDAPAQAQHVEAEDRFQEFLYLRFGGAAAEAGAAKLGCPSALSTATAGSGLWVPGSPQGPRSAASVASTCAGQPAADPARPGPASALLAAAQEFLGSLMGSGGGQGAAAGDAAADDAAAGLAEEVPECGVTICSGDDEDPSNSVDMPVRHTFIHFDDACSRGMLKARTSASRNSSAPATIERVEFRLKYPAMEDAHIRGECKPCAYFLYKADGCRHGNQCNFCHLCTEGERKRRRKAKRGQPLALP</sequence>
<name>A0ABN9QVL0_9DINO</name>
<dbReference type="InterPro" id="IPR000571">
    <property type="entry name" value="Znf_CCCH"/>
</dbReference>
<accession>A0ABN9QVL0</accession>
<gene>
    <name evidence="4" type="ORF">PCOR1329_LOCUS15336</name>
</gene>
<evidence type="ECO:0000313" key="5">
    <source>
        <dbReference type="Proteomes" id="UP001189429"/>
    </source>
</evidence>
<dbReference type="Proteomes" id="UP001189429">
    <property type="component" value="Unassembled WGS sequence"/>
</dbReference>
<keyword evidence="5" id="KW-1185">Reference proteome</keyword>
<keyword evidence="1" id="KW-0862">Zinc</keyword>
<dbReference type="PROSITE" id="PS50103">
    <property type="entry name" value="ZF_C3H1"/>
    <property type="match status" value="1"/>
</dbReference>
<evidence type="ECO:0000313" key="4">
    <source>
        <dbReference type="EMBL" id="CAK0810343.1"/>
    </source>
</evidence>
<keyword evidence="1" id="KW-0479">Metal-binding</keyword>
<feature type="compositionally biased region" description="Low complexity" evidence="2">
    <location>
        <begin position="126"/>
        <end position="136"/>
    </location>
</feature>
<proteinExistence type="predicted"/>
<dbReference type="EMBL" id="CAUYUJ010004634">
    <property type="protein sequence ID" value="CAK0810343.1"/>
    <property type="molecule type" value="Genomic_DNA"/>
</dbReference>
<reference evidence="4" key="1">
    <citation type="submission" date="2023-10" db="EMBL/GenBank/DDBJ databases">
        <authorList>
            <person name="Chen Y."/>
            <person name="Shah S."/>
            <person name="Dougan E. K."/>
            <person name="Thang M."/>
            <person name="Chan C."/>
        </authorList>
    </citation>
    <scope>NUCLEOTIDE SEQUENCE [LARGE SCALE GENOMIC DNA]</scope>
</reference>
<feature type="compositionally biased region" description="Low complexity" evidence="2">
    <location>
        <begin position="165"/>
        <end position="179"/>
    </location>
</feature>
<feature type="region of interest" description="Disordered" evidence="2">
    <location>
        <begin position="86"/>
        <end position="199"/>
    </location>
</feature>
<feature type="region of interest" description="Disordered" evidence="2">
    <location>
        <begin position="1"/>
        <end position="30"/>
    </location>
</feature>
<protein>
    <recommendedName>
        <fullName evidence="3">C3H1-type domain-containing protein</fullName>
    </recommendedName>
</protein>
<evidence type="ECO:0000256" key="2">
    <source>
        <dbReference type="SAM" id="MobiDB-lite"/>
    </source>
</evidence>
<feature type="compositionally biased region" description="Basic and acidic residues" evidence="2">
    <location>
        <begin position="137"/>
        <end position="149"/>
    </location>
</feature>
<evidence type="ECO:0000259" key="3">
    <source>
        <dbReference type="PROSITE" id="PS50103"/>
    </source>
</evidence>
<evidence type="ECO:0000256" key="1">
    <source>
        <dbReference type="PROSITE-ProRule" id="PRU00723"/>
    </source>
</evidence>
<feature type="zinc finger region" description="C3H1-type" evidence="1">
    <location>
        <begin position="432"/>
        <end position="456"/>
    </location>
</feature>
<organism evidence="4 5">
    <name type="scientific">Prorocentrum cordatum</name>
    <dbReference type="NCBI Taxonomy" id="2364126"/>
    <lineage>
        <taxon>Eukaryota</taxon>
        <taxon>Sar</taxon>
        <taxon>Alveolata</taxon>
        <taxon>Dinophyceae</taxon>
        <taxon>Prorocentrales</taxon>
        <taxon>Prorocentraceae</taxon>
        <taxon>Prorocentrum</taxon>
    </lineage>
</organism>
<keyword evidence="1" id="KW-0863">Zinc-finger</keyword>